<dbReference type="InterPro" id="IPR026739">
    <property type="entry name" value="AP_beta"/>
</dbReference>
<dbReference type="Pfam" id="PF02883">
    <property type="entry name" value="Alpha_adaptinC2"/>
    <property type="match status" value="1"/>
</dbReference>
<dbReference type="Pfam" id="PF01602">
    <property type="entry name" value="Adaptin_N"/>
    <property type="match status" value="1"/>
</dbReference>
<dbReference type="GO" id="GO:0006886">
    <property type="term" value="P:intracellular protein transport"/>
    <property type="evidence" value="ECO:0007669"/>
    <property type="project" value="InterPro"/>
</dbReference>
<feature type="domain" description="Clathrin adaptor alpha/beta/gamma-adaptin appendage Ig-like subdomain" evidence="7">
    <location>
        <begin position="276"/>
        <end position="383"/>
    </location>
</feature>
<dbReference type="InterPro" id="IPR016024">
    <property type="entry name" value="ARM-type_fold"/>
</dbReference>
<dbReference type="EMBL" id="JABSTR010000008">
    <property type="protein sequence ID" value="KAH9377182.1"/>
    <property type="molecule type" value="Genomic_DNA"/>
</dbReference>
<dbReference type="VEuPathDB" id="VectorBase:HLOH_053843"/>
<evidence type="ECO:0000259" key="8">
    <source>
        <dbReference type="SMART" id="SM01020"/>
    </source>
</evidence>
<comment type="similarity">
    <text evidence="1">Belongs to the adaptor complexes large subunit family.</text>
</comment>
<dbReference type="FunFam" id="3.30.310.10:FF:000003">
    <property type="entry name" value="AP complex subunit beta"/>
    <property type="match status" value="1"/>
</dbReference>
<protein>
    <submittedName>
        <fullName evidence="9">Uncharacterized protein</fullName>
    </submittedName>
</protein>
<dbReference type="FunFam" id="2.60.40.1150:FF:000001">
    <property type="entry name" value="AP complex subunit beta"/>
    <property type="match status" value="1"/>
</dbReference>
<dbReference type="InterPro" id="IPR009028">
    <property type="entry name" value="Coatomer/calthrin_app_sub_C"/>
</dbReference>
<feature type="region of interest" description="Disordered" evidence="6">
    <location>
        <begin position="128"/>
        <end position="159"/>
    </location>
</feature>
<dbReference type="InterPro" id="IPR002553">
    <property type="entry name" value="Clathrin/coatomer_adapt-like_N"/>
</dbReference>
<name>A0A9J6GFH5_HAELO</name>
<dbReference type="AlphaFoldDB" id="A0A9J6GFH5"/>
<dbReference type="Gene3D" id="3.30.310.10">
    <property type="entry name" value="TATA-Binding Protein"/>
    <property type="match status" value="1"/>
</dbReference>
<dbReference type="InterPro" id="IPR015151">
    <property type="entry name" value="B-adaptin_app_sub_C"/>
</dbReference>
<dbReference type="InterPro" id="IPR008152">
    <property type="entry name" value="Clathrin_a/b/g-adaptin_app_Ig"/>
</dbReference>
<evidence type="ECO:0000259" key="7">
    <source>
        <dbReference type="SMART" id="SM00809"/>
    </source>
</evidence>
<evidence type="ECO:0000313" key="10">
    <source>
        <dbReference type="Proteomes" id="UP000821853"/>
    </source>
</evidence>
<accession>A0A9J6GFH5</accession>
<dbReference type="GO" id="GO:0016192">
    <property type="term" value="P:vesicle-mediated transport"/>
    <property type="evidence" value="ECO:0007669"/>
    <property type="project" value="InterPro"/>
</dbReference>
<evidence type="ECO:0000256" key="4">
    <source>
        <dbReference type="ARBA" id="ARBA00023136"/>
    </source>
</evidence>
<sequence length="503" mass="53756">MIWIIGEYAERIDNADELLESFLEGFHDENTQVCCLFLQFCFPVTVRVFNFAFRAVLSLATQDSDNPDLRDRGFIYWRLLSTDPAAAKEVVLAEKPLISEETDLLEPSLLDELICHIGSLASGARQGAGGLRRALPPRHNSVGSAEEAGVTGGGDQSTVIPSADTLIGDLLSMDIGAPPPPVPPAVGVPPVAAAAPPSAAIDIFGGGLDSLLGDSLGGAGAAPLPAAPQPVGATNTTGLLGDIFGLGTTSTFYTPPKQARGPAPGSFTWGTMGSIGRQVWLPAARGKGLEISGTFSRRNGQIFMDMTFSNKAMQAMTGFAVQFNKNSFGLTPAQPLQVQAPLQPNFPADVSLQLATNGPVQKMDPLTNLQVAIKNNVDVFYFSCLVPLHVLCAEDGLMDKRVFLATWKDIPAQNELQFALDAGPLTADQLAQRLQHNNVFTIAKRNVDGQDMLYQSLRLTNGIWVLAELKCQPGNPRITLSLKTRALEVAQGVHQIYELILKS</sequence>
<dbReference type="InterPro" id="IPR011989">
    <property type="entry name" value="ARM-like"/>
</dbReference>
<keyword evidence="10" id="KW-1185">Reference proteome</keyword>
<keyword evidence="3" id="KW-0653">Protein transport</keyword>
<organism evidence="9 10">
    <name type="scientific">Haemaphysalis longicornis</name>
    <name type="common">Bush tick</name>
    <dbReference type="NCBI Taxonomy" id="44386"/>
    <lineage>
        <taxon>Eukaryota</taxon>
        <taxon>Metazoa</taxon>
        <taxon>Ecdysozoa</taxon>
        <taxon>Arthropoda</taxon>
        <taxon>Chelicerata</taxon>
        <taxon>Arachnida</taxon>
        <taxon>Acari</taxon>
        <taxon>Parasitiformes</taxon>
        <taxon>Ixodida</taxon>
        <taxon>Ixodoidea</taxon>
        <taxon>Ixodidae</taxon>
        <taxon>Haemaphysalinae</taxon>
        <taxon>Haemaphysalis</taxon>
    </lineage>
</organism>
<dbReference type="SUPFAM" id="SSF48371">
    <property type="entry name" value="ARM repeat"/>
    <property type="match status" value="1"/>
</dbReference>
<comment type="caution">
    <text evidence="9">The sequence shown here is derived from an EMBL/GenBank/DDBJ whole genome shotgun (WGS) entry which is preliminary data.</text>
</comment>
<dbReference type="Proteomes" id="UP000821853">
    <property type="component" value="Unassembled WGS sequence"/>
</dbReference>
<evidence type="ECO:0000256" key="3">
    <source>
        <dbReference type="ARBA" id="ARBA00022927"/>
    </source>
</evidence>
<dbReference type="PANTHER" id="PTHR11134">
    <property type="entry name" value="ADAPTOR COMPLEX SUBUNIT BETA FAMILY MEMBER"/>
    <property type="match status" value="1"/>
</dbReference>
<dbReference type="InterPro" id="IPR013041">
    <property type="entry name" value="Clathrin_app_Ig-like_sf"/>
</dbReference>
<comment type="subcellular location">
    <subcellularLocation>
        <location evidence="5">Endomembrane system</location>
        <topology evidence="5">Peripheral membrane protein</topology>
        <orientation evidence="5">Cytoplasmic side</orientation>
    </subcellularLocation>
</comment>
<keyword evidence="2" id="KW-0813">Transport</keyword>
<evidence type="ECO:0000256" key="2">
    <source>
        <dbReference type="ARBA" id="ARBA00022448"/>
    </source>
</evidence>
<dbReference type="OMA" id="YKANSAS"/>
<dbReference type="SMART" id="SM00809">
    <property type="entry name" value="Alpha_adaptinC2"/>
    <property type="match status" value="1"/>
</dbReference>
<dbReference type="InterPro" id="IPR013037">
    <property type="entry name" value="Clathrin_b-adaptin_app_Ig-like"/>
</dbReference>
<dbReference type="SUPFAM" id="SSF55711">
    <property type="entry name" value="Subdomain of clathrin and coatomer appendage domain"/>
    <property type="match status" value="1"/>
</dbReference>
<feature type="domain" description="Beta-adaptin appendage C-terminal subdomain" evidence="8">
    <location>
        <begin position="392"/>
        <end position="502"/>
    </location>
</feature>
<dbReference type="InterPro" id="IPR012295">
    <property type="entry name" value="TBP_dom_sf"/>
</dbReference>
<gene>
    <name evidence="9" type="ORF">HPB48_017904</name>
</gene>
<dbReference type="GO" id="GO:0030131">
    <property type="term" value="C:clathrin adaptor complex"/>
    <property type="evidence" value="ECO:0007669"/>
    <property type="project" value="InterPro"/>
</dbReference>
<reference evidence="9 10" key="1">
    <citation type="journal article" date="2020" name="Cell">
        <title>Large-Scale Comparative Analyses of Tick Genomes Elucidate Their Genetic Diversity and Vector Capacities.</title>
        <authorList>
            <consortium name="Tick Genome and Microbiome Consortium (TIGMIC)"/>
            <person name="Jia N."/>
            <person name="Wang J."/>
            <person name="Shi W."/>
            <person name="Du L."/>
            <person name="Sun Y."/>
            <person name="Zhan W."/>
            <person name="Jiang J.F."/>
            <person name="Wang Q."/>
            <person name="Zhang B."/>
            <person name="Ji P."/>
            <person name="Bell-Sakyi L."/>
            <person name="Cui X.M."/>
            <person name="Yuan T.T."/>
            <person name="Jiang B.G."/>
            <person name="Yang W.F."/>
            <person name="Lam T.T."/>
            <person name="Chang Q.C."/>
            <person name="Ding S.J."/>
            <person name="Wang X.J."/>
            <person name="Zhu J.G."/>
            <person name="Ruan X.D."/>
            <person name="Zhao L."/>
            <person name="Wei J.T."/>
            <person name="Ye R.Z."/>
            <person name="Que T.C."/>
            <person name="Du C.H."/>
            <person name="Zhou Y.H."/>
            <person name="Cheng J.X."/>
            <person name="Dai P.F."/>
            <person name="Guo W.B."/>
            <person name="Han X.H."/>
            <person name="Huang E.J."/>
            <person name="Li L.F."/>
            <person name="Wei W."/>
            <person name="Gao Y.C."/>
            <person name="Liu J.Z."/>
            <person name="Shao H.Z."/>
            <person name="Wang X."/>
            <person name="Wang C.C."/>
            <person name="Yang T.C."/>
            <person name="Huo Q.B."/>
            <person name="Li W."/>
            <person name="Chen H.Y."/>
            <person name="Chen S.E."/>
            <person name="Zhou L.G."/>
            <person name="Ni X.B."/>
            <person name="Tian J.H."/>
            <person name="Sheng Y."/>
            <person name="Liu T."/>
            <person name="Pan Y.S."/>
            <person name="Xia L.Y."/>
            <person name="Li J."/>
            <person name="Zhao F."/>
            <person name="Cao W.C."/>
        </authorList>
    </citation>
    <scope>NUCLEOTIDE SEQUENCE [LARGE SCALE GENOMIC DNA]</scope>
    <source>
        <strain evidence="9">HaeL-2018</strain>
    </source>
</reference>
<evidence type="ECO:0000256" key="5">
    <source>
        <dbReference type="ARBA" id="ARBA00029433"/>
    </source>
</evidence>
<evidence type="ECO:0000313" key="9">
    <source>
        <dbReference type="EMBL" id="KAH9377182.1"/>
    </source>
</evidence>
<evidence type="ECO:0000256" key="1">
    <source>
        <dbReference type="ARBA" id="ARBA00006613"/>
    </source>
</evidence>
<dbReference type="Pfam" id="PF09066">
    <property type="entry name" value="B2-adapt-app_C"/>
    <property type="match status" value="1"/>
</dbReference>
<evidence type="ECO:0000256" key="6">
    <source>
        <dbReference type="SAM" id="MobiDB-lite"/>
    </source>
</evidence>
<dbReference type="GO" id="GO:0012505">
    <property type="term" value="C:endomembrane system"/>
    <property type="evidence" value="ECO:0007669"/>
    <property type="project" value="UniProtKB-SubCell"/>
</dbReference>
<dbReference type="SMART" id="SM01020">
    <property type="entry name" value="B2-adapt-app_C"/>
    <property type="match status" value="1"/>
</dbReference>
<keyword evidence="4" id="KW-0472">Membrane</keyword>
<dbReference type="Gene3D" id="2.60.40.1150">
    <property type="match status" value="1"/>
</dbReference>
<proteinExistence type="inferred from homology"/>
<dbReference type="OrthoDB" id="10254310at2759"/>
<dbReference type="Gene3D" id="1.25.10.10">
    <property type="entry name" value="Leucine-rich Repeat Variant"/>
    <property type="match status" value="1"/>
</dbReference>
<dbReference type="SUPFAM" id="SSF49348">
    <property type="entry name" value="Clathrin adaptor appendage domain"/>
    <property type="match status" value="1"/>
</dbReference>